<name>C1E383_MICCC</name>
<evidence type="ECO:0000256" key="5">
    <source>
        <dbReference type="ARBA" id="ARBA00026235"/>
    </source>
</evidence>
<dbReference type="OMA" id="HCNDKQR"/>
<dbReference type="Proteomes" id="UP000002009">
    <property type="component" value="Chromosome 4"/>
</dbReference>
<comment type="function">
    <text evidence="6">Involved in efficient integration of the N-module into mitochondrial respiratory chain complex I.</text>
</comment>
<dbReference type="FunCoup" id="C1E383">
    <property type="interactions" value="612"/>
</dbReference>
<protein>
    <recommendedName>
        <fullName evidence="5">LYR motif-containing protein 2</fullName>
    </recommendedName>
</protein>
<dbReference type="InterPro" id="IPR008011">
    <property type="entry name" value="Complex1_LYR_dom"/>
</dbReference>
<evidence type="ECO:0000256" key="2">
    <source>
        <dbReference type="ARBA" id="ARBA00009508"/>
    </source>
</evidence>
<dbReference type="GO" id="GO:0005739">
    <property type="term" value="C:mitochondrion"/>
    <property type="evidence" value="ECO:0007669"/>
    <property type="project" value="UniProtKB-SubCell"/>
</dbReference>
<dbReference type="PANTHER" id="PTHR13675">
    <property type="entry name" value="LYR MOTIF-CONTAINING PROTEIN 2"/>
    <property type="match status" value="1"/>
</dbReference>
<evidence type="ECO:0000256" key="6">
    <source>
        <dbReference type="ARBA" id="ARBA00044735"/>
    </source>
</evidence>
<sequence length="76" mass="8680">MDLQGFIVRGQVLSLMRQLIRATRNAPSDARAELRAEIRRCFEQAKGHADRVTVKHLLSDGRLKLKMLKEMVGFTT</sequence>
<dbReference type="InParanoid" id="C1E383"/>
<dbReference type="OrthoDB" id="74240at2759"/>
<dbReference type="KEGG" id="mis:MICPUN_57589"/>
<dbReference type="EMBL" id="CP001325">
    <property type="protein sequence ID" value="ACO62887.1"/>
    <property type="molecule type" value="Genomic_DNA"/>
</dbReference>
<keyword evidence="3" id="KW-0809">Transit peptide</keyword>
<keyword evidence="9" id="KW-1185">Reference proteome</keyword>
<evidence type="ECO:0000259" key="7">
    <source>
        <dbReference type="Pfam" id="PF05347"/>
    </source>
</evidence>
<organism evidence="8 9">
    <name type="scientific">Micromonas commoda (strain RCC299 / NOUM17 / CCMP2709)</name>
    <name type="common">Picoplanktonic green alga</name>
    <dbReference type="NCBI Taxonomy" id="296587"/>
    <lineage>
        <taxon>Eukaryota</taxon>
        <taxon>Viridiplantae</taxon>
        <taxon>Chlorophyta</taxon>
        <taxon>Mamiellophyceae</taxon>
        <taxon>Mamiellales</taxon>
        <taxon>Mamiellaceae</taxon>
        <taxon>Micromonas</taxon>
    </lineage>
</organism>
<evidence type="ECO:0000256" key="3">
    <source>
        <dbReference type="ARBA" id="ARBA00022946"/>
    </source>
</evidence>
<dbReference type="PANTHER" id="PTHR13675:SF0">
    <property type="entry name" value="LYR MOTIF-CONTAINING PROTEIN 2"/>
    <property type="match status" value="1"/>
</dbReference>
<proteinExistence type="inferred from homology"/>
<dbReference type="Pfam" id="PF05347">
    <property type="entry name" value="Complex1_LYR"/>
    <property type="match status" value="1"/>
</dbReference>
<dbReference type="AlphaFoldDB" id="C1E383"/>
<dbReference type="InterPro" id="IPR045293">
    <property type="entry name" value="Complex1_LYR_LYRM2"/>
</dbReference>
<keyword evidence="4" id="KW-0496">Mitochondrion</keyword>
<dbReference type="CDD" id="cd20262">
    <property type="entry name" value="Complex1_LYR_LYRM2"/>
    <property type="match status" value="1"/>
</dbReference>
<comment type="similarity">
    <text evidence="2">Belongs to the complex I LYR family.</text>
</comment>
<dbReference type="RefSeq" id="XP_002501629.1">
    <property type="nucleotide sequence ID" value="XM_002501583.1"/>
</dbReference>
<gene>
    <name evidence="8" type="ORF">MICPUN_57589</name>
</gene>
<reference evidence="8 9" key="1">
    <citation type="journal article" date="2009" name="Science">
        <title>Green evolution and dynamic adaptations revealed by genomes of the marine picoeukaryotes Micromonas.</title>
        <authorList>
            <person name="Worden A.Z."/>
            <person name="Lee J.H."/>
            <person name="Mock T."/>
            <person name="Rouze P."/>
            <person name="Simmons M.P."/>
            <person name="Aerts A.L."/>
            <person name="Allen A.E."/>
            <person name="Cuvelier M.L."/>
            <person name="Derelle E."/>
            <person name="Everett M.V."/>
            <person name="Foulon E."/>
            <person name="Grimwood J."/>
            <person name="Gundlach H."/>
            <person name="Henrissat B."/>
            <person name="Napoli C."/>
            <person name="McDonald S.M."/>
            <person name="Parker M.S."/>
            <person name="Rombauts S."/>
            <person name="Salamov A."/>
            <person name="Von Dassow P."/>
            <person name="Badger J.H."/>
            <person name="Coutinho P.M."/>
            <person name="Demir E."/>
            <person name="Dubchak I."/>
            <person name="Gentemann C."/>
            <person name="Eikrem W."/>
            <person name="Gready J.E."/>
            <person name="John U."/>
            <person name="Lanier W."/>
            <person name="Lindquist E.A."/>
            <person name="Lucas S."/>
            <person name="Mayer K.F."/>
            <person name="Moreau H."/>
            <person name="Not F."/>
            <person name="Otillar R."/>
            <person name="Panaud O."/>
            <person name="Pangilinan J."/>
            <person name="Paulsen I."/>
            <person name="Piegu B."/>
            <person name="Poliakov A."/>
            <person name="Robbens S."/>
            <person name="Schmutz J."/>
            <person name="Toulza E."/>
            <person name="Wyss T."/>
            <person name="Zelensky A."/>
            <person name="Zhou K."/>
            <person name="Armbrust E.V."/>
            <person name="Bhattacharya D."/>
            <person name="Goodenough U.W."/>
            <person name="Van de Peer Y."/>
            <person name="Grigoriev I.V."/>
        </authorList>
    </citation>
    <scope>NUCLEOTIDE SEQUENCE [LARGE SCALE GENOMIC DNA]</scope>
    <source>
        <strain evidence="9">RCC299 / NOUM17</strain>
    </source>
</reference>
<feature type="domain" description="Complex 1 LYR protein" evidence="7">
    <location>
        <begin position="11"/>
        <end position="67"/>
    </location>
</feature>
<dbReference type="GeneID" id="8242914"/>
<evidence type="ECO:0000256" key="4">
    <source>
        <dbReference type="ARBA" id="ARBA00023128"/>
    </source>
</evidence>
<accession>C1E383</accession>
<evidence type="ECO:0000313" key="8">
    <source>
        <dbReference type="EMBL" id="ACO62887.1"/>
    </source>
</evidence>
<evidence type="ECO:0000256" key="1">
    <source>
        <dbReference type="ARBA" id="ARBA00004173"/>
    </source>
</evidence>
<evidence type="ECO:0000313" key="9">
    <source>
        <dbReference type="Proteomes" id="UP000002009"/>
    </source>
</evidence>
<dbReference type="eggNOG" id="ENOG502R37N">
    <property type="taxonomic scope" value="Eukaryota"/>
</dbReference>
<comment type="subcellular location">
    <subcellularLocation>
        <location evidence="1">Mitochondrion</location>
    </subcellularLocation>
</comment>